<protein>
    <submittedName>
        <fullName evidence="2">Uncharacterized protein</fullName>
    </submittedName>
</protein>
<proteinExistence type="predicted"/>
<feature type="compositionally biased region" description="Acidic residues" evidence="1">
    <location>
        <begin position="284"/>
        <end position="296"/>
    </location>
</feature>
<gene>
    <name evidence="2" type="ORF">BDV95DRAFT_605368</name>
</gene>
<organism evidence="2 3">
    <name type="scientific">Massariosphaeria phaeospora</name>
    <dbReference type="NCBI Taxonomy" id="100035"/>
    <lineage>
        <taxon>Eukaryota</taxon>
        <taxon>Fungi</taxon>
        <taxon>Dikarya</taxon>
        <taxon>Ascomycota</taxon>
        <taxon>Pezizomycotina</taxon>
        <taxon>Dothideomycetes</taxon>
        <taxon>Pleosporomycetidae</taxon>
        <taxon>Pleosporales</taxon>
        <taxon>Pleosporales incertae sedis</taxon>
        <taxon>Massariosphaeria</taxon>
    </lineage>
</organism>
<dbReference type="OrthoDB" id="3762348at2759"/>
<evidence type="ECO:0000313" key="3">
    <source>
        <dbReference type="Proteomes" id="UP000481861"/>
    </source>
</evidence>
<feature type="region of interest" description="Disordered" evidence="1">
    <location>
        <begin position="282"/>
        <end position="312"/>
    </location>
</feature>
<dbReference type="EMBL" id="JAADJZ010000007">
    <property type="protein sequence ID" value="KAF2873901.1"/>
    <property type="molecule type" value="Genomic_DNA"/>
</dbReference>
<dbReference type="AlphaFoldDB" id="A0A7C8MCY2"/>
<name>A0A7C8MCY2_9PLEO</name>
<feature type="region of interest" description="Disordered" evidence="1">
    <location>
        <begin position="26"/>
        <end position="46"/>
    </location>
</feature>
<comment type="caution">
    <text evidence="2">The sequence shown here is derived from an EMBL/GenBank/DDBJ whole genome shotgun (WGS) entry which is preliminary data.</text>
</comment>
<evidence type="ECO:0000256" key="1">
    <source>
        <dbReference type="SAM" id="MobiDB-lite"/>
    </source>
</evidence>
<keyword evidence="3" id="KW-1185">Reference proteome</keyword>
<dbReference type="Proteomes" id="UP000481861">
    <property type="component" value="Unassembled WGS sequence"/>
</dbReference>
<sequence>MLSSSLLPVNSTDAAQDDQVEALPTSLSLAAPQTIGNRSEPEDISPGMIAQDDQVEALPTPLSLAAPQMTGNRSGLKEISTVMTAPAIPTTLSKPHKRLEIKTSLILHQYRSYRQEIIIFHYAEYIMPLSELWHQLKLVQHGYIGSVTSHDPLHGIEMPEGDEIPEGRLEVAFLPKMFRTNGAAICFRHIAKNKSVYLCYRDNSLSLLESCRGPKGEILFAKVAVLPNGPNPKYRGETGYKEHRNFYYCFTEGAEVSPSLKLTWQNWVQDMKRAMEEERAACWDTEEDEEEMECDDTPCGSSDYLPSPPGKL</sequence>
<evidence type="ECO:0000313" key="2">
    <source>
        <dbReference type="EMBL" id="KAF2873901.1"/>
    </source>
</evidence>
<reference evidence="2 3" key="1">
    <citation type="submission" date="2020-01" db="EMBL/GenBank/DDBJ databases">
        <authorList>
            <consortium name="DOE Joint Genome Institute"/>
            <person name="Haridas S."/>
            <person name="Albert R."/>
            <person name="Binder M."/>
            <person name="Bloem J."/>
            <person name="Labutti K."/>
            <person name="Salamov A."/>
            <person name="Andreopoulos B."/>
            <person name="Baker S.E."/>
            <person name="Barry K."/>
            <person name="Bills G."/>
            <person name="Bluhm B.H."/>
            <person name="Cannon C."/>
            <person name="Castanera R."/>
            <person name="Culley D.E."/>
            <person name="Daum C."/>
            <person name="Ezra D."/>
            <person name="Gonzalez J.B."/>
            <person name="Henrissat B."/>
            <person name="Kuo A."/>
            <person name="Liang C."/>
            <person name="Lipzen A."/>
            <person name="Lutzoni F."/>
            <person name="Magnuson J."/>
            <person name="Mondo S."/>
            <person name="Nolan M."/>
            <person name="Ohm R."/>
            <person name="Pangilinan J."/>
            <person name="Park H.-J.H."/>
            <person name="Ramirez L."/>
            <person name="Alfaro M."/>
            <person name="Sun H."/>
            <person name="Tritt A."/>
            <person name="Yoshinaga Y."/>
            <person name="Zwiers L.-H.L."/>
            <person name="Turgeon B.G."/>
            <person name="Goodwin S.B."/>
            <person name="Spatafora J.W."/>
            <person name="Crous P.W."/>
            <person name="Grigoriev I.V."/>
        </authorList>
    </citation>
    <scope>NUCLEOTIDE SEQUENCE [LARGE SCALE GENOMIC DNA]</scope>
    <source>
        <strain evidence="2 3">CBS 611.86</strain>
    </source>
</reference>
<accession>A0A7C8MCY2</accession>